<evidence type="ECO:0000313" key="1">
    <source>
        <dbReference type="EMBL" id="CDG04139.1"/>
    </source>
</evidence>
<sequence>MSNIYKCKKCGIPFFHCNSCKAWHSECICVNGQRQIIYDEPKESKIKTNFVTLKKLYGLARNNNFKATKKELSVKISGRTKHNHELSQLYLDICNKYNHSKQMKWKDLYKILEELIPGLAIEL</sequence>
<dbReference type="Proteomes" id="UP000015361">
    <property type="component" value="Unassembled WGS sequence"/>
</dbReference>
<reference evidence="1 2" key="1">
    <citation type="journal article" date="2013" name="Appl. Environ. Microbiol.">
        <title>The Carbohydrate Metabolism Signature of Lactococcus lactis Strain A12 Reveals Its Sourdough Ecosystem Origin.</title>
        <authorList>
            <person name="Passerini D."/>
            <person name="Coddeville M."/>
            <person name="Le Bourgeois P."/>
            <person name="Loubiere P."/>
            <person name="Ritzenthaler P."/>
            <person name="Fontagne-Faucher C."/>
            <person name="Daveran-Mingot M.L."/>
            <person name="Cocaign-Bousquet M."/>
        </authorList>
    </citation>
    <scope>NUCLEOTIDE SEQUENCE [LARGE SCALE GENOMIC DNA]</scope>
    <source>
        <strain evidence="1 2">A12</strain>
    </source>
</reference>
<dbReference type="AlphaFoldDB" id="S6F5Q0"/>
<gene>
    <name evidence="1" type="primary">orf21</name>
    <name evidence="1" type="ORF">O9U_09650</name>
</gene>
<proteinExistence type="predicted"/>
<organism evidence="1 2">
    <name type="scientific">Lactococcus lactis subsp. lactis A12</name>
    <dbReference type="NCBI Taxonomy" id="1137134"/>
    <lineage>
        <taxon>Bacteria</taxon>
        <taxon>Bacillati</taxon>
        <taxon>Bacillota</taxon>
        <taxon>Bacilli</taxon>
        <taxon>Lactobacillales</taxon>
        <taxon>Streptococcaceae</taxon>
        <taxon>Lactococcus</taxon>
    </lineage>
</organism>
<comment type="caution">
    <text evidence="1">The sequence shown here is derived from an EMBL/GenBank/DDBJ whole genome shotgun (WGS) entry which is preliminary data.</text>
</comment>
<dbReference type="Pfam" id="PF06275">
    <property type="entry name" value="DUF1031"/>
    <property type="match status" value="1"/>
</dbReference>
<evidence type="ECO:0000313" key="2">
    <source>
        <dbReference type="Proteomes" id="UP000015361"/>
    </source>
</evidence>
<dbReference type="InterPro" id="IPR009376">
    <property type="entry name" value="DUF1031"/>
</dbReference>
<protein>
    <submittedName>
        <fullName evidence="1">Phage protein</fullName>
    </submittedName>
</protein>
<accession>S6F5Q0</accession>
<name>S6F5Q0_LACLL</name>
<dbReference type="EMBL" id="CBLU010000006">
    <property type="protein sequence ID" value="CDG04139.1"/>
    <property type="molecule type" value="Genomic_DNA"/>
</dbReference>